<dbReference type="RefSeq" id="WP_143132897.1">
    <property type="nucleotide sequence ID" value="NZ_FPBO01000001.1"/>
</dbReference>
<feature type="domain" description="DUF3696" evidence="1">
    <location>
        <begin position="573"/>
        <end position="614"/>
    </location>
</feature>
<reference evidence="4" key="1">
    <citation type="submission" date="2016-10" db="EMBL/GenBank/DDBJ databases">
        <authorList>
            <person name="Varghese N."/>
            <person name="Submissions S."/>
        </authorList>
    </citation>
    <scope>NUCLEOTIDE SEQUENCE [LARGE SCALE GENOMIC DNA]</scope>
    <source>
        <strain evidence="4">CGMCC 1.11014</strain>
    </source>
</reference>
<evidence type="ECO:0008006" key="5">
    <source>
        <dbReference type="Google" id="ProtNLM"/>
    </source>
</evidence>
<gene>
    <name evidence="3" type="ORF">SAMN05216552_1001423</name>
</gene>
<proteinExistence type="predicted"/>
<dbReference type="OrthoDB" id="3322489at2"/>
<sequence>MINKWTISNFKSIQQETALEFSPLTLFVGQNSSGKSTLIQSILMTAQTLQNNVTTRSVVLNGKIVKLGAFSDIHSNDAKSDAISISFELKRSEYQSEWTSLASRIRYYSAEYHDVFGSVHCSYKFSAGGDLTEDRSLQLQPRLESGGIGYSSSANDIVSNLEYKRIDGTPASLLQKIDVSAIDARIPTPDVLSYQITSKVKQAYRSNVVGFNDLTKPAGISFRHFLPTNIALSYDALEVEVAFAYDFLAFGTSRYDHISQISKSDFNPLTISDVEKYFTEACINALPVGSSELSISRLNRAIQELKLNFHQRSMNLVHAHLTLEGRKKLPSLLGEKEEDIKRLLRSERKPRNEISMFALASPISYATDYLTNFFVENVKYLGPLRDEPKSIYPLLGYNDPTDVGYRGEFTAAVLDNNKNTYVNYVPSSGFPFSTQDKIRTGSTTLYTAVSDWLDYLGIASKVETEDKGKFGHEMTIKTQSSHSEKLHDLTHVGVGVSQALPIVVLSLLADSGSTLIFEQPELHLHPKVQTRLADFFMSLVFSGKQCIVETHSEYLISRLRYLSAMAENVELSKQIKIYFVNKPKNQSIYTPVTISETGVIKNWPEGFFDETEKNSASIIQAQLDRAKSKKKLQRPGEQQ</sequence>
<feature type="domain" description="Endonuclease GajA/Old nuclease/RecF-like AAA" evidence="2">
    <location>
        <begin position="1"/>
        <end position="89"/>
    </location>
</feature>
<evidence type="ECO:0000259" key="1">
    <source>
        <dbReference type="Pfam" id="PF12476"/>
    </source>
</evidence>
<accession>A0A1I7F7E3</accession>
<protein>
    <recommendedName>
        <fullName evidence="5">DUF3696 domain-containing protein</fullName>
    </recommendedName>
</protein>
<dbReference type="SUPFAM" id="SSF52540">
    <property type="entry name" value="P-loop containing nucleoside triphosphate hydrolases"/>
    <property type="match status" value="1"/>
</dbReference>
<feature type="domain" description="Endonuclease GajA/Old nuclease/RecF-like AAA" evidence="2">
    <location>
        <begin position="463"/>
        <end position="556"/>
    </location>
</feature>
<dbReference type="Pfam" id="PF12476">
    <property type="entry name" value="DUF3696"/>
    <property type="match status" value="1"/>
</dbReference>
<evidence type="ECO:0000313" key="3">
    <source>
        <dbReference type="EMBL" id="SFU32074.1"/>
    </source>
</evidence>
<evidence type="ECO:0000259" key="2">
    <source>
        <dbReference type="Pfam" id="PF13175"/>
    </source>
</evidence>
<dbReference type="Pfam" id="PF13175">
    <property type="entry name" value="AAA_15"/>
    <property type="match status" value="2"/>
</dbReference>
<keyword evidence="4" id="KW-1185">Reference proteome</keyword>
<dbReference type="EMBL" id="FPBO01000001">
    <property type="protein sequence ID" value="SFU32074.1"/>
    <property type="molecule type" value="Genomic_DNA"/>
</dbReference>
<dbReference type="STRING" id="1035707.SAMN05216552_1001423"/>
<dbReference type="PANTHER" id="PTHR43581">
    <property type="entry name" value="ATP/GTP PHOSPHATASE"/>
    <property type="match status" value="1"/>
</dbReference>
<dbReference type="PANTHER" id="PTHR43581:SF2">
    <property type="entry name" value="EXCINUCLEASE ATPASE SUBUNIT"/>
    <property type="match status" value="1"/>
</dbReference>
<dbReference type="InterPro" id="IPR027417">
    <property type="entry name" value="P-loop_NTPase"/>
</dbReference>
<dbReference type="Gene3D" id="3.40.50.300">
    <property type="entry name" value="P-loop containing nucleotide triphosphate hydrolases"/>
    <property type="match status" value="2"/>
</dbReference>
<dbReference type="InterPro" id="IPR051396">
    <property type="entry name" value="Bact_Antivir_Def_Nuclease"/>
</dbReference>
<name>A0A1I7F7E3_9BURK</name>
<dbReference type="InterPro" id="IPR022532">
    <property type="entry name" value="DUF3696"/>
</dbReference>
<organism evidence="3 4">
    <name type="scientific">Pseudoduganella namucuonensis</name>
    <dbReference type="NCBI Taxonomy" id="1035707"/>
    <lineage>
        <taxon>Bacteria</taxon>
        <taxon>Pseudomonadati</taxon>
        <taxon>Pseudomonadota</taxon>
        <taxon>Betaproteobacteria</taxon>
        <taxon>Burkholderiales</taxon>
        <taxon>Oxalobacteraceae</taxon>
        <taxon>Telluria group</taxon>
        <taxon>Pseudoduganella</taxon>
    </lineage>
</organism>
<evidence type="ECO:0000313" key="4">
    <source>
        <dbReference type="Proteomes" id="UP000199391"/>
    </source>
</evidence>
<dbReference type="Proteomes" id="UP000199391">
    <property type="component" value="Unassembled WGS sequence"/>
</dbReference>
<dbReference type="InterPro" id="IPR041685">
    <property type="entry name" value="AAA_GajA/Old/RecF-like"/>
</dbReference>
<dbReference type="AlphaFoldDB" id="A0A1I7F7E3"/>